<dbReference type="AlphaFoldDB" id="L7ITY7"/>
<gene>
    <name evidence="1" type="ORF">OOW_P131scaffold01535g13</name>
</gene>
<proteinExistence type="predicted"/>
<name>L7ITY7_PYRO1</name>
<evidence type="ECO:0000313" key="1">
    <source>
        <dbReference type="EMBL" id="ELQ58765.1"/>
    </source>
</evidence>
<sequence length="115" mass="12846">MYESSAKSLILHLRLLVPLHKLLPPNPARSSNQVRVNYSRRSEKHVVNGEYRISSCHSLIADGFPFEIATRSRAGAVSKENEWEITIGKVKWNRLLRALYLEVSTSANAGAALST</sequence>
<dbReference type="EMBL" id="JH795126">
    <property type="protein sequence ID" value="ELQ58765.1"/>
    <property type="molecule type" value="Genomic_DNA"/>
</dbReference>
<reference evidence="1" key="1">
    <citation type="journal article" date="2012" name="PLoS Genet.">
        <title>Comparative analysis of the genomes of two field isolates of the rice blast fungus Magnaporthe oryzae.</title>
        <authorList>
            <person name="Xue M."/>
            <person name="Yang J."/>
            <person name="Li Z."/>
            <person name="Hu S."/>
            <person name="Yao N."/>
            <person name="Dean R.A."/>
            <person name="Zhao W."/>
            <person name="Shen M."/>
            <person name="Zhang H."/>
            <person name="Li C."/>
            <person name="Liu L."/>
            <person name="Cao L."/>
            <person name="Xu X."/>
            <person name="Xing Y."/>
            <person name="Hsiang T."/>
            <person name="Zhang Z."/>
            <person name="Xu J.R."/>
            <person name="Peng Y.L."/>
        </authorList>
    </citation>
    <scope>NUCLEOTIDE SEQUENCE [LARGE SCALE GENOMIC DNA]</scope>
    <source>
        <strain evidence="1">P131</strain>
    </source>
</reference>
<protein>
    <submittedName>
        <fullName evidence="1">Uncharacterized protein</fullName>
    </submittedName>
</protein>
<accession>L7ITY7</accession>
<organism>
    <name type="scientific">Pyricularia oryzae (strain P131)</name>
    <name type="common">Rice blast fungus</name>
    <name type="synonym">Magnaporthe oryzae</name>
    <dbReference type="NCBI Taxonomy" id="1143193"/>
    <lineage>
        <taxon>Eukaryota</taxon>
        <taxon>Fungi</taxon>
        <taxon>Dikarya</taxon>
        <taxon>Ascomycota</taxon>
        <taxon>Pezizomycotina</taxon>
        <taxon>Sordariomycetes</taxon>
        <taxon>Sordariomycetidae</taxon>
        <taxon>Magnaporthales</taxon>
        <taxon>Pyriculariaceae</taxon>
        <taxon>Pyricularia</taxon>
    </lineage>
</organism>